<dbReference type="EMBL" id="CP017902">
    <property type="protein sequence ID" value="ARP19828.1"/>
    <property type="molecule type" value="Genomic_DNA"/>
</dbReference>
<organism evidence="1">
    <name type="scientific">Vibrio alginolyticus</name>
    <dbReference type="NCBI Taxonomy" id="663"/>
    <lineage>
        <taxon>Bacteria</taxon>
        <taxon>Pseudomonadati</taxon>
        <taxon>Pseudomonadota</taxon>
        <taxon>Gammaproteobacteria</taxon>
        <taxon>Vibrionales</taxon>
        <taxon>Vibrionaceae</taxon>
        <taxon>Vibrio</taxon>
    </lineage>
</organism>
<name>A0A1W6TVI8_VIBAL</name>
<protein>
    <submittedName>
        <fullName evidence="1">Uncharacterized protein</fullName>
    </submittedName>
</protein>
<proteinExistence type="predicted"/>
<accession>A0A1W6TVI8</accession>
<reference evidence="1" key="1">
    <citation type="submission" date="2016-10" db="EMBL/GenBank/DDBJ databases">
        <title>The High Quality Genome of Vibrio alginolyticus K01M1.</title>
        <authorList>
            <person name="Wendling C."/>
            <person name="Chibani C.M."/>
            <person name="Hertel R."/>
            <person name="Sproer C."/>
            <person name="Bunk B."/>
            <person name="Overmann J."/>
            <person name="Roth O."/>
            <person name="Liesegang H."/>
        </authorList>
    </citation>
    <scope>NUCLEOTIDE SEQUENCE</scope>
    <source>
        <strain evidence="1">K05K4</strain>
    </source>
</reference>
<gene>
    <name evidence="1" type="ORF">K05K4_30740</name>
</gene>
<sequence length="58" mass="6748">MFSVENHHLANEELLQSFTFQFFSSRLIFEPGEIGGIYDAFLDYAHSSFFLSHQDSSR</sequence>
<evidence type="ECO:0000313" key="1">
    <source>
        <dbReference type="EMBL" id="ARP19828.1"/>
    </source>
</evidence>
<dbReference type="AlphaFoldDB" id="A0A1W6TVI8"/>